<sequence>MFRRVFANSAKFVVPTNSRLVCSNFPEGSKDHISKLVSGKKLVVFMKGTPENPRCGFSNAVIQILKMHGVDKFDSHDVLQSEDVRQGVKDYSSWPTLPQVFINGEFVGGCDIMIEMHQNGQLIKELQKIDIKSLLDKK</sequence>
<dbReference type="RefSeq" id="XP_009028441.1">
    <property type="nucleotide sequence ID" value="XM_009030193.1"/>
</dbReference>
<dbReference type="AlphaFoldDB" id="T1G766"/>
<evidence type="ECO:0000256" key="5">
    <source>
        <dbReference type="ARBA" id="ARBA00023284"/>
    </source>
</evidence>
<evidence type="ECO:0000313" key="11">
    <source>
        <dbReference type="Proteomes" id="UP000015101"/>
    </source>
</evidence>
<dbReference type="OrthoDB" id="415696at2759"/>
<keyword evidence="3" id="KW-0408">Iron</keyword>
<dbReference type="STRING" id="6412.T1G766"/>
<dbReference type="GO" id="GO:0046872">
    <property type="term" value="F:metal ion binding"/>
    <property type="evidence" value="ECO:0007669"/>
    <property type="project" value="UniProtKB-KW"/>
</dbReference>
<gene>
    <name evidence="10" type="primary">20216913</name>
    <name evidence="9" type="ORF">HELRODRAFT_88795</name>
</gene>
<dbReference type="HOGENOM" id="CLU_026126_2_0_1"/>
<dbReference type="OMA" id="YEVLDEP"/>
<dbReference type="InterPro" id="IPR002109">
    <property type="entry name" value="Glutaredoxin"/>
</dbReference>
<evidence type="ECO:0000256" key="4">
    <source>
        <dbReference type="ARBA" id="ARBA00023014"/>
    </source>
</evidence>
<evidence type="ECO:0000256" key="1">
    <source>
        <dbReference type="ARBA" id="ARBA00022714"/>
    </source>
</evidence>
<dbReference type="Pfam" id="PF00462">
    <property type="entry name" value="Glutaredoxin"/>
    <property type="match status" value="1"/>
</dbReference>
<evidence type="ECO:0000259" key="8">
    <source>
        <dbReference type="Pfam" id="PF00462"/>
    </source>
</evidence>
<dbReference type="PROSITE" id="PS51354">
    <property type="entry name" value="GLUTAREDOXIN_2"/>
    <property type="match status" value="1"/>
</dbReference>
<dbReference type="Proteomes" id="UP000015101">
    <property type="component" value="Unassembled WGS sequence"/>
</dbReference>
<reference evidence="11" key="1">
    <citation type="submission" date="2012-12" db="EMBL/GenBank/DDBJ databases">
        <authorList>
            <person name="Hellsten U."/>
            <person name="Grimwood J."/>
            <person name="Chapman J.A."/>
            <person name="Shapiro H."/>
            <person name="Aerts A."/>
            <person name="Otillar R.P."/>
            <person name="Terry A.Y."/>
            <person name="Boore J.L."/>
            <person name="Simakov O."/>
            <person name="Marletaz F."/>
            <person name="Cho S.-J."/>
            <person name="Edsinger-Gonzales E."/>
            <person name="Havlak P."/>
            <person name="Kuo D.-H."/>
            <person name="Larsson T."/>
            <person name="Lv J."/>
            <person name="Arendt D."/>
            <person name="Savage R."/>
            <person name="Osoegawa K."/>
            <person name="de Jong P."/>
            <person name="Lindberg D.R."/>
            <person name="Seaver E.C."/>
            <person name="Weisblat D.A."/>
            <person name="Putnam N.H."/>
            <person name="Grigoriev I.V."/>
            <person name="Rokhsar D.S."/>
        </authorList>
    </citation>
    <scope>NUCLEOTIDE SEQUENCE</scope>
</reference>
<protein>
    <recommendedName>
        <fullName evidence="6">Glutaredoxin-related protein 5, mitochondrial</fullName>
    </recommendedName>
    <alternativeName>
        <fullName evidence="7">Monothiol glutaredoxin-5</fullName>
    </alternativeName>
</protein>
<keyword evidence="11" id="KW-1185">Reference proteome</keyword>
<dbReference type="KEGG" id="hro:HELRODRAFT_88795"/>
<evidence type="ECO:0000256" key="7">
    <source>
        <dbReference type="ARBA" id="ARBA00076083"/>
    </source>
</evidence>
<dbReference type="FunFam" id="3.40.30.10:FF:000005">
    <property type="entry name" value="Glutaredoxin 5"/>
    <property type="match status" value="1"/>
</dbReference>
<evidence type="ECO:0000313" key="10">
    <source>
        <dbReference type="EnsemblMetazoa" id="HelroP88795"/>
    </source>
</evidence>
<dbReference type="CDD" id="cd03028">
    <property type="entry name" value="GRX_PICOT_like"/>
    <property type="match status" value="1"/>
</dbReference>
<evidence type="ECO:0000256" key="2">
    <source>
        <dbReference type="ARBA" id="ARBA00022723"/>
    </source>
</evidence>
<dbReference type="EMBL" id="KB097612">
    <property type="protein sequence ID" value="ESN93426.1"/>
    <property type="molecule type" value="Genomic_DNA"/>
</dbReference>
<keyword evidence="4" id="KW-0411">Iron-sulfur</keyword>
<dbReference type="InterPro" id="IPR033658">
    <property type="entry name" value="GRX_PICOT-like"/>
</dbReference>
<dbReference type="CTD" id="20216913"/>
<dbReference type="InParanoid" id="T1G766"/>
<accession>T1G766</accession>
<reference evidence="9 11" key="2">
    <citation type="journal article" date="2013" name="Nature">
        <title>Insights into bilaterian evolution from three spiralian genomes.</title>
        <authorList>
            <person name="Simakov O."/>
            <person name="Marletaz F."/>
            <person name="Cho S.J."/>
            <person name="Edsinger-Gonzales E."/>
            <person name="Havlak P."/>
            <person name="Hellsten U."/>
            <person name="Kuo D.H."/>
            <person name="Larsson T."/>
            <person name="Lv J."/>
            <person name="Arendt D."/>
            <person name="Savage R."/>
            <person name="Osoegawa K."/>
            <person name="de Jong P."/>
            <person name="Grimwood J."/>
            <person name="Chapman J.A."/>
            <person name="Shapiro H."/>
            <person name="Aerts A."/>
            <person name="Otillar R.P."/>
            <person name="Terry A.Y."/>
            <person name="Boore J.L."/>
            <person name="Grigoriev I.V."/>
            <person name="Lindberg D.R."/>
            <person name="Seaver E.C."/>
            <person name="Weisblat D.A."/>
            <person name="Putnam N.H."/>
            <person name="Rokhsar D.S."/>
        </authorList>
    </citation>
    <scope>NUCLEOTIDE SEQUENCE</scope>
</reference>
<organism evidence="10 11">
    <name type="scientific">Helobdella robusta</name>
    <name type="common">Californian leech</name>
    <dbReference type="NCBI Taxonomy" id="6412"/>
    <lineage>
        <taxon>Eukaryota</taxon>
        <taxon>Metazoa</taxon>
        <taxon>Spiralia</taxon>
        <taxon>Lophotrochozoa</taxon>
        <taxon>Annelida</taxon>
        <taxon>Clitellata</taxon>
        <taxon>Hirudinea</taxon>
        <taxon>Rhynchobdellida</taxon>
        <taxon>Glossiphoniidae</taxon>
        <taxon>Helobdella</taxon>
    </lineage>
</organism>
<keyword evidence="5" id="KW-0676">Redox-active center</keyword>
<dbReference type="PANTHER" id="PTHR10293">
    <property type="entry name" value="GLUTAREDOXIN FAMILY MEMBER"/>
    <property type="match status" value="1"/>
</dbReference>
<dbReference type="SUPFAM" id="SSF52833">
    <property type="entry name" value="Thioredoxin-like"/>
    <property type="match status" value="1"/>
</dbReference>
<keyword evidence="1" id="KW-0001">2Fe-2S</keyword>
<dbReference type="GeneID" id="20216913"/>
<evidence type="ECO:0000256" key="3">
    <source>
        <dbReference type="ARBA" id="ARBA00023004"/>
    </source>
</evidence>
<dbReference type="InterPro" id="IPR036249">
    <property type="entry name" value="Thioredoxin-like_sf"/>
</dbReference>
<dbReference type="InterPro" id="IPR004480">
    <property type="entry name" value="Monothiol_GRX-rel"/>
</dbReference>
<dbReference type="EMBL" id="AMQM01007422">
    <property type="status" value="NOT_ANNOTATED_CDS"/>
    <property type="molecule type" value="Genomic_DNA"/>
</dbReference>
<dbReference type="NCBIfam" id="TIGR00365">
    <property type="entry name" value="Grx4 family monothiol glutaredoxin"/>
    <property type="match status" value="1"/>
</dbReference>
<reference evidence="10" key="3">
    <citation type="submission" date="2015-06" db="UniProtKB">
        <authorList>
            <consortium name="EnsemblMetazoa"/>
        </authorList>
    </citation>
    <scope>IDENTIFICATION</scope>
</reference>
<dbReference type="eggNOG" id="KOG0911">
    <property type="taxonomic scope" value="Eukaryota"/>
</dbReference>
<dbReference type="GO" id="GO:0051537">
    <property type="term" value="F:2 iron, 2 sulfur cluster binding"/>
    <property type="evidence" value="ECO:0007669"/>
    <property type="project" value="UniProtKB-KW"/>
</dbReference>
<name>T1G766_HELRO</name>
<evidence type="ECO:0000313" key="9">
    <source>
        <dbReference type="EMBL" id="ESN93426.1"/>
    </source>
</evidence>
<dbReference type="FunCoup" id="T1G766">
    <property type="interactions" value="1268"/>
</dbReference>
<dbReference type="GO" id="GO:0005759">
    <property type="term" value="C:mitochondrial matrix"/>
    <property type="evidence" value="ECO:0000318"/>
    <property type="project" value="GO_Central"/>
</dbReference>
<dbReference type="PANTHER" id="PTHR10293:SF16">
    <property type="entry name" value="GLUTAREDOXIN-RELATED PROTEIN 5, MITOCHONDRIAL"/>
    <property type="match status" value="1"/>
</dbReference>
<dbReference type="Gene3D" id="3.40.30.10">
    <property type="entry name" value="Glutaredoxin"/>
    <property type="match status" value="1"/>
</dbReference>
<proteinExistence type="predicted"/>
<feature type="domain" description="Glutaredoxin" evidence="8">
    <location>
        <begin position="43"/>
        <end position="107"/>
    </location>
</feature>
<keyword evidence="2" id="KW-0479">Metal-binding</keyword>
<evidence type="ECO:0000256" key="6">
    <source>
        <dbReference type="ARBA" id="ARBA00067456"/>
    </source>
</evidence>
<dbReference type="EnsemblMetazoa" id="HelroT88795">
    <property type="protein sequence ID" value="HelroP88795"/>
    <property type="gene ID" value="HelroG88795"/>
</dbReference>